<name>M5TZD0_9BACT</name>
<keyword evidence="4" id="KW-1185">Reference proteome</keyword>
<evidence type="ECO:0000256" key="2">
    <source>
        <dbReference type="SAM" id="Phobius"/>
    </source>
</evidence>
<reference evidence="3 4" key="1">
    <citation type="journal article" date="2013" name="Mar. Genomics">
        <title>Expression of sulfatases in Rhodopirellula baltica and the diversity of sulfatases in the genus Rhodopirellula.</title>
        <authorList>
            <person name="Wegner C.E."/>
            <person name="Richter-Heitmann T."/>
            <person name="Klindworth A."/>
            <person name="Klockow C."/>
            <person name="Richter M."/>
            <person name="Achstetter T."/>
            <person name="Glockner F.O."/>
            <person name="Harder J."/>
        </authorList>
    </citation>
    <scope>NUCLEOTIDE SEQUENCE [LARGE SCALE GENOMIC DNA]</scope>
    <source>
        <strain evidence="3 4">SM41</strain>
    </source>
</reference>
<feature type="transmembrane region" description="Helical" evidence="2">
    <location>
        <begin position="21"/>
        <end position="38"/>
    </location>
</feature>
<dbReference type="AlphaFoldDB" id="M5TZD0"/>
<organism evidence="3 4">
    <name type="scientific">Rhodopirellula sallentina SM41</name>
    <dbReference type="NCBI Taxonomy" id="1263870"/>
    <lineage>
        <taxon>Bacteria</taxon>
        <taxon>Pseudomonadati</taxon>
        <taxon>Planctomycetota</taxon>
        <taxon>Planctomycetia</taxon>
        <taxon>Pirellulales</taxon>
        <taxon>Pirellulaceae</taxon>
        <taxon>Rhodopirellula</taxon>
    </lineage>
</organism>
<comment type="caution">
    <text evidence="3">The sequence shown here is derived from an EMBL/GenBank/DDBJ whole genome shotgun (WGS) entry which is preliminary data.</text>
</comment>
<keyword evidence="2" id="KW-0812">Transmembrane</keyword>
<protein>
    <submittedName>
        <fullName evidence="3">Membrane protein</fullName>
    </submittedName>
</protein>
<keyword evidence="2" id="KW-0472">Membrane</keyword>
<gene>
    <name evidence="3" type="ORF">RSSM_04161</name>
</gene>
<evidence type="ECO:0000256" key="1">
    <source>
        <dbReference type="SAM" id="MobiDB-lite"/>
    </source>
</evidence>
<feature type="region of interest" description="Disordered" evidence="1">
    <location>
        <begin position="67"/>
        <end position="86"/>
    </location>
</feature>
<keyword evidence="2" id="KW-1133">Transmembrane helix</keyword>
<evidence type="ECO:0000313" key="4">
    <source>
        <dbReference type="Proteomes" id="UP000011885"/>
    </source>
</evidence>
<proteinExistence type="predicted"/>
<feature type="transmembrane region" description="Helical" evidence="2">
    <location>
        <begin position="44"/>
        <end position="65"/>
    </location>
</feature>
<dbReference type="Proteomes" id="UP000011885">
    <property type="component" value="Unassembled WGS sequence"/>
</dbReference>
<evidence type="ECO:0000313" key="3">
    <source>
        <dbReference type="EMBL" id="EMI54384.1"/>
    </source>
</evidence>
<sequence>MATIAITVLALRTTNVSRSSVTIAAWLLLPVCIARVLFGPHPLVIGYVYFLPLVLLTGSSLRGLFKSEREQNQPTNRKHRDTVLDN</sequence>
<dbReference type="EMBL" id="ANOH01000279">
    <property type="protein sequence ID" value="EMI54384.1"/>
    <property type="molecule type" value="Genomic_DNA"/>
</dbReference>
<accession>M5TZD0</accession>